<dbReference type="KEGG" id="oaa:103169900"/>
<dbReference type="AlphaFoldDB" id="F6Z3N7"/>
<dbReference type="OrthoDB" id="9714786at2759"/>
<protein>
    <submittedName>
        <fullName evidence="1">Family with sequence similarity 25 member A</fullName>
    </submittedName>
</protein>
<dbReference type="CTD" id="643161"/>
<dbReference type="OMA" id="TNTIMHA"/>
<dbReference type="PANTHER" id="PTHR34994:SF1">
    <property type="entry name" value="PROTEIN FAM25A-RELATED"/>
    <property type="match status" value="1"/>
</dbReference>
<reference evidence="1 2" key="1">
    <citation type="journal article" date="2008" name="Nature">
        <title>Genome analysis of the platypus reveals unique signatures of evolution.</title>
        <authorList>
            <person name="Warren W.C."/>
            <person name="Hillier L.W."/>
            <person name="Marshall Graves J.A."/>
            <person name="Birney E."/>
            <person name="Ponting C.P."/>
            <person name="Grutzner F."/>
            <person name="Belov K."/>
            <person name="Miller W."/>
            <person name="Clarke L."/>
            <person name="Chinwalla A.T."/>
            <person name="Yang S.P."/>
            <person name="Heger A."/>
            <person name="Locke D.P."/>
            <person name="Miethke P."/>
            <person name="Waters P.D."/>
            <person name="Veyrunes F."/>
            <person name="Fulton L."/>
            <person name="Fulton B."/>
            <person name="Graves T."/>
            <person name="Wallis J."/>
            <person name="Puente X.S."/>
            <person name="Lopez-Otin C."/>
            <person name="Ordonez G.R."/>
            <person name="Eichler E.E."/>
            <person name="Chen L."/>
            <person name="Cheng Z."/>
            <person name="Deakin J.E."/>
            <person name="Alsop A."/>
            <person name="Thompson K."/>
            <person name="Kirby P."/>
            <person name="Papenfuss A.T."/>
            <person name="Wakefield M.J."/>
            <person name="Olender T."/>
            <person name="Lancet D."/>
            <person name="Huttley G.A."/>
            <person name="Smit A.F."/>
            <person name="Pask A."/>
            <person name="Temple-Smith P."/>
            <person name="Batzer M.A."/>
            <person name="Walker J.A."/>
            <person name="Konkel M.K."/>
            <person name="Harris R.S."/>
            <person name="Whittington C.M."/>
            <person name="Wong E.S."/>
            <person name="Gemmell N.J."/>
            <person name="Buschiazzo E."/>
            <person name="Vargas Jentzsch I.M."/>
            <person name="Merkel A."/>
            <person name="Schmitz J."/>
            <person name="Zemann A."/>
            <person name="Churakov G."/>
            <person name="Kriegs J.O."/>
            <person name="Brosius J."/>
            <person name="Murchison E.P."/>
            <person name="Sachidanandam R."/>
            <person name="Smith C."/>
            <person name="Hannon G.J."/>
            <person name="Tsend-Ayush E."/>
            <person name="McMillan D."/>
            <person name="Attenborough R."/>
            <person name="Rens W."/>
            <person name="Ferguson-Smith M."/>
            <person name="Lefevre C.M."/>
            <person name="Sharp J.A."/>
            <person name="Nicholas K.R."/>
            <person name="Ray D.A."/>
            <person name="Kube M."/>
            <person name="Reinhardt R."/>
            <person name="Pringle T.H."/>
            <person name="Taylor J."/>
            <person name="Jones R.C."/>
            <person name="Nixon B."/>
            <person name="Dacheux J.L."/>
            <person name="Niwa H."/>
            <person name="Sekita Y."/>
            <person name="Huang X."/>
            <person name="Stark A."/>
            <person name="Kheradpour P."/>
            <person name="Kellis M."/>
            <person name="Flicek P."/>
            <person name="Chen Y."/>
            <person name="Webber C."/>
            <person name="Hardison R."/>
            <person name="Nelson J."/>
            <person name="Hallsworth-Pepin K."/>
            <person name="Delehaunty K."/>
            <person name="Markovic C."/>
            <person name="Minx P."/>
            <person name="Feng Y."/>
            <person name="Kremitzki C."/>
            <person name="Mitreva M."/>
            <person name="Glasscock J."/>
            <person name="Wylie T."/>
            <person name="Wohldmann P."/>
            <person name="Thiru P."/>
            <person name="Nhan M.N."/>
            <person name="Pohl C.S."/>
            <person name="Smith S.M."/>
            <person name="Hou S."/>
            <person name="Nefedov M."/>
            <person name="de Jong P.J."/>
            <person name="Renfree M.B."/>
            <person name="Mardis E.R."/>
            <person name="Wilson R.K."/>
        </authorList>
    </citation>
    <scope>NUCLEOTIDE SEQUENCE [LARGE SCALE GENOMIC DNA]</scope>
    <source>
        <strain evidence="1 2">Glennie</strain>
    </source>
</reference>
<dbReference type="RefSeq" id="XP_007664057.1">
    <property type="nucleotide sequence ID" value="XM_007665867.3"/>
</dbReference>
<dbReference type="PRINTS" id="PR02048">
    <property type="entry name" value="PROTEINF25"/>
</dbReference>
<dbReference type="GeneID" id="103169900"/>
<proteinExistence type="predicted"/>
<dbReference type="Ensembl" id="ENSOANT00000031056.2">
    <property type="protein sequence ID" value="ENSOANP00000027256.1"/>
    <property type="gene ID" value="ENSOANG00000021407.2"/>
</dbReference>
<dbReference type="Bgee" id="ENSOANG00000021407">
    <property type="expression patterns" value="Expressed in liver and 2 other cell types or tissues"/>
</dbReference>
<gene>
    <name evidence="1" type="primary">FAM25A</name>
</gene>
<accession>F6Z3N7</accession>
<dbReference type="PANTHER" id="PTHR34994">
    <property type="entry name" value="PROTEIN FAM25A-RELATED"/>
    <property type="match status" value="1"/>
</dbReference>
<name>F6Z3N7_ORNAN</name>
<organism evidence="1 2">
    <name type="scientific">Ornithorhynchus anatinus</name>
    <name type="common">Duckbill platypus</name>
    <dbReference type="NCBI Taxonomy" id="9258"/>
    <lineage>
        <taxon>Eukaryota</taxon>
        <taxon>Metazoa</taxon>
        <taxon>Chordata</taxon>
        <taxon>Craniata</taxon>
        <taxon>Vertebrata</taxon>
        <taxon>Euteleostomi</taxon>
        <taxon>Mammalia</taxon>
        <taxon>Monotremata</taxon>
        <taxon>Ornithorhynchidae</taxon>
        <taxon>Ornithorhynchus</taxon>
    </lineage>
</organism>
<evidence type="ECO:0000313" key="1">
    <source>
        <dbReference type="Ensembl" id="ENSOANP00000027256.1"/>
    </source>
</evidence>
<keyword evidence="2" id="KW-1185">Reference proteome</keyword>
<reference evidence="1" key="3">
    <citation type="submission" date="2025-09" db="UniProtKB">
        <authorList>
            <consortium name="Ensembl"/>
        </authorList>
    </citation>
    <scope>IDENTIFICATION</scope>
    <source>
        <strain evidence="1">Glennie</strain>
    </source>
</reference>
<evidence type="ECO:0000313" key="2">
    <source>
        <dbReference type="Proteomes" id="UP000002279"/>
    </source>
</evidence>
<dbReference type="Proteomes" id="UP000002279">
    <property type="component" value="Chromosome 3"/>
</dbReference>
<reference evidence="1" key="2">
    <citation type="submission" date="2025-08" db="UniProtKB">
        <authorList>
            <consortium name="Ensembl"/>
        </authorList>
    </citation>
    <scope>IDENTIFICATION</scope>
    <source>
        <strain evidence="1">Glennie</strain>
    </source>
</reference>
<sequence length="86" mass="8473">MLGGVGKLAAEGLAHRAEKTTGDAVNAAGEVVKEVVDNAKEAGGKVVSDVVKAAQQAGDKVVKEVTDKVTTTVTNAAAGVSKLGGQ</sequence>
<dbReference type="eggNOG" id="ENOG502SUWZ">
    <property type="taxonomic scope" value="Eukaryota"/>
</dbReference>
<dbReference type="InterPro" id="IPR023243">
    <property type="entry name" value="FAM25"/>
</dbReference>
<dbReference type="GeneTree" id="ENSGT00390000000786"/>
<dbReference type="HOGENOM" id="CLU_2454157_0_0_1"/>
<dbReference type="InParanoid" id="F6Z3N7"/>
<dbReference type="Pfam" id="PF15825">
    <property type="entry name" value="FAM25"/>
    <property type="match status" value="1"/>
</dbReference>